<name>L8H6L4_ACACF</name>
<organism evidence="4 5">
    <name type="scientific">Acanthamoeba castellanii (strain ATCC 30010 / Neff)</name>
    <dbReference type="NCBI Taxonomy" id="1257118"/>
    <lineage>
        <taxon>Eukaryota</taxon>
        <taxon>Amoebozoa</taxon>
        <taxon>Discosea</taxon>
        <taxon>Longamoebia</taxon>
        <taxon>Centramoebida</taxon>
        <taxon>Acanthamoebidae</taxon>
        <taxon>Acanthamoeba</taxon>
    </lineage>
</organism>
<dbReference type="Proteomes" id="UP000011083">
    <property type="component" value="Unassembled WGS sequence"/>
</dbReference>
<dbReference type="OMA" id="FPLVWEN"/>
<feature type="transmembrane region" description="Helical" evidence="3">
    <location>
        <begin position="12"/>
        <end position="31"/>
    </location>
</feature>
<keyword evidence="2" id="KW-0560">Oxidoreductase</keyword>
<evidence type="ECO:0000313" key="4">
    <source>
        <dbReference type="EMBL" id="ELR20795.1"/>
    </source>
</evidence>
<dbReference type="RefSeq" id="XP_004344198.1">
    <property type="nucleotide sequence ID" value="XM_004344148.1"/>
</dbReference>
<proteinExistence type="inferred from homology"/>
<dbReference type="GO" id="GO:0016491">
    <property type="term" value="F:oxidoreductase activity"/>
    <property type="evidence" value="ECO:0007669"/>
    <property type="project" value="UniProtKB-KW"/>
</dbReference>
<protein>
    <submittedName>
        <fullName evidence="4">Oxidoreductase, short chain dehydrogenase/reductase superfamily protein</fullName>
    </submittedName>
</protein>
<sequence>MASNKTELEGKVVLVLGGAGVVGSGAVYQLLRGGATVVVPSRSQARLDTLQAWLTHHLPGGKQQRGKLVCIHDDAGTKEGLVRVLERVKGIDEADGVDHVLASLGSWSNAGPLVERSVEEFRREMRDSVETHFVALSTLLPILGDKAGSSYTIITDVLGEALMVPGTGLVTVGSSAVFGLSTVARAEHQDRAVRVNELRIGVYVKKQEDLGSAPTLPGIIEASHLQIGVVAAGIMTCPDLSGQIVRIDSYNFHQQLARFQDHNQV</sequence>
<keyword evidence="5" id="KW-1185">Reference proteome</keyword>
<dbReference type="Gene3D" id="3.40.50.720">
    <property type="entry name" value="NAD(P)-binding Rossmann-like Domain"/>
    <property type="match status" value="1"/>
</dbReference>
<evidence type="ECO:0000256" key="2">
    <source>
        <dbReference type="ARBA" id="ARBA00023002"/>
    </source>
</evidence>
<dbReference type="EMBL" id="KB007909">
    <property type="protein sequence ID" value="ELR20795.1"/>
    <property type="molecule type" value="Genomic_DNA"/>
</dbReference>
<dbReference type="InterPro" id="IPR002347">
    <property type="entry name" value="SDR_fam"/>
</dbReference>
<dbReference type="VEuPathDB" id="AmoebaDB:ACA1_055610"/>
<dbReference type="PANTHER" id="PTHR43669:SF3">
    <property type="entry name" value="ALCOHOL DEHYDROGENASE, PUTATIVE (AFU_ORTHOLOGUE AFUA_3G03445)-RELATED"/>
    <property type="match status" value="1"/>
</dbReference>
<dbReference type="SUPFAM" id="SSF51735">
    <property type="entry name" value="NAD(P)-binding Rossmann-fold domains"/>
    <property type="match status" value="1"/>
</dbReference>
<dbReference type="GeneID" id="14921665"/>
<dbReference type="OrthoDB" id="2735536at2759"/>
<comment type="similarity">
    <text evidence="1">Belongs to the short-chain dehydrogenases/reductases (SDR) family.</text>
</comment>
<evidence type="ECO:0000313" key="5">
    <source>
        <dbReference type="Proteomes" id="UP000011083"/>
    </source>
</evidence>
<dbReference type="Pfam" id="PF00106">
    <property type="entry name" value="adh_short"/>
    <property type="match status" value="1"/>
</dbReference>
<accession>L8H6L4</accession>
<dbReference type="InterPro" id="IPR036291">
    <property type="entry name" value="NAD(P)-bd_dom_sf"/>
</dbReference>
<evidence type="ECO:0000256" key="3">
    <source>
        <dbReference type="SAM" id="Phobius"/>
    </source>
</evidence>
<keyword evidence="3" id="KW-1133">Transmembrane helix</keyword>
<dbReference type="KEGG" id="acan:ACA1_055610"/>
<evidence type="ECO:0000256" key="1">
    <source>
        <dbReference type="ARBA" id="ARBA00006484"/>
    </source>
</evidence>
<dbReference type="PANTHER" id="PTHR43669">
    <property type="entry name" value="5-KETO-D-GLUCONATE 5-REDUCTASE"/>
    <property type="match status" value="1"/>
</dbReference>
<keyword evidence="3" id="KW-0472">Membrane</keyword>
<dbReference type="STRING" id="1257118.L8H6L4"/>
<dbReference type="AlphaFoldDB" id="L8H6L4"/>
<keyword evidence="3" id="KW-0812">Transmembrane</keyword>
<gene>
    <name evidence="4" type="ORF">ACA1_055610</name>
</gene>
<reference evidence="4 5" key="1">
    <citation type="journal article" date="2013" name="Genome Biol.">
        <title>Genome of Acanthamoeba castellanii highlights extensive lateral gene transfer and early evolution of tyrosine kinase signaling.</title>
        <authorList>
            <person name="Clarke M."/>
            <person name="Lohan A.J."/>
            <person name="Liu B."/>
            <person name="Lagkouvardos I."/>
            <person name="Roy S."/>
            <person name="Zafar N."/>
            <person name="Bertelli C."/>
            <person name="Schilde C."/>
            <person name="Kianianmomeni A."/>
            <person name="Burglin T.R."/>
            <person name="Frech C."/>
            <person name="Turcotte B."/>
            <person name="Kopec K.O."/>
            <person name="Synnott J.M."/>
            <person name="Choo C."/>
            <person name="Paponov I."/>
            <person name="Finkler A."/>
            <person name="Soon Heng Tan C."/>
            <person name="Hutchins A.P."/>
            <person name="Weinmeier T."/>
            <person name="Rattei T."/>
            <person name="Chu J.S."/>
            <person name="Gimenez G."/>
            <person name="Irimia M."/>
            <person name="Rigden D.J."/>
            <person name="Fitzpatrick D.A."/>
            <person name="Lorenzo-Morales J."/>
            <person name="Bateman A."/>
            <person name="Chiu C.H."/>
            <person name="Tang P."/>
            <person name="Hegemann P."/>
            <person name="Fromm H."/>
            <person name="Raoult D."/>
            <person name="Greub G."/>
            <person name="Miranda-Saavedra D."/>
            <person name="Chen N."/>
            <person name="Nash P."/>
            <person name="Ginger M.L."/>
            <person name="Horn M."/>
            <person name="Schaap P."/>
            <person name="Caler L."/>
            <person name="Loftus B."/>
        </authorList>
    </citation>
    <scope>NUCLEOTIDE SEQUENCE [LARGE SCALE GENOMIC DNA]</scope>
    <source>
        <strain evidence="4 5">Neff</strain>
    </source>
</reference>